<name>A0A5E6S817_PSEFL</name>
<accession>A0A5E6S817</accession>
<protein>
    <submittedName>
        <fullName evidence="2">Uncharacterized protein</fullName>
    </submittedName>
</protein>
<keyword evidence="1" id="KW-0472">Membrane</keyword>
<organism evidence="2 3">
    <name type="scientific">Pseudomonas fluorescens</name>
    <dbReference type="NCBI Taxonomy" id="294"/>
    <lineage>
        <taxon>Bacteria</taxon>
        <taxon>Pseudomonadati</taxon>
        <taxon>Pseudomonadota</taxon>
        <taxon>Gammaproteobacteria</taxon>
        <taxon>Pseudomonadales</taxon>
        <taxon>Pseudomonadaceae</taxon>
        <taxon>Pseudomonas</taxon>
    </lineage>
</organism>
<dbReference type="EMBL" id="CABVGZ010000015">
    <property type="protein sequence ID" value="VVM72478.1"/>
    <property type="molecule type" value="Genomic_DNA"/>
</dbReference>
<evidence type="ECO:0000313" key="3">
    <source>
        <dbReference type="Proteomes" id="UP000326241"/>
    </source>
</evidence>
<proteinExistence type="predicted"/>
<keyword evidence="1" id="KW-0812">Transmembrane</keyword>
<keyword evidence="1" id="KW-1133">Transmembrane helix</keyword>
<reference evidence="2 3" key="1">
    <citation type="submission" date="2019-09" db="EMBL/GenBank/DDBJ databases">
        <authorList>
            <person name="Chandra G."/>
            <person name="Truman W A."/>
        </authorList>
    </citation>
    <scope>NUCLEOTIDE SEQUENCE [LARGE SCALE GENOMIC DNA]</scope>
    <source>
        <strain evidence="2">PS624</strain>
    </source>
</reference>
<dbReference type="Proteomes" id="UP000326241">
    <property type="component" value="Unassembled WGS sequence"/>
</dbReference>
<evidence type="ECO:0000256" key="1">
    <source>
        <dbReference type="SAM" id="Phobius"/>
    </source>
</evidence>
<dbReference type="AlphaFoldDB" id="A0A5E6S817"/>
<evidence type="ECO:0000313" key="2">
    <source>
        <dbReference type="EMBL" id="VVM72478.1"/>
    </source>
</evidence>
<sequence>MGVGGGCRARGAGHVAPVSRNRERRLLNHVCRCCSSCWMDGGVKVRLACVMWALWERACSRKGCVRRRGCWLIRPLREQARSHSWIYFVSVGFVEFVRPSSLASQTPTEYVVFLWEGWWLGWPHREQAKAYILIFGISAGLILPLLASSRAGSLPQLDIWVSVTSVVLLQH</sequence>
<gene>
    <name evidence="2" type="ORF">PS624_01878</name>
</gene>
<feature type="transmembrane region" description="Helical" evidence="1">
    <location>
        <begin position="130"/>
        <end position="147"/>
    </location>
</feature>